<dbReference type="GO" id="GO:0051117">
    <property type="term" value="F:ATPase binding"/>
    <property type="evidence" value="ECO:0007669"/>
    <property type="project" value="TreeGrafter"/>
</dbReference>
<feature type="transmembrane region" description="Helical" evidence="8">
    <location>
        <begin position="540"/>
        <end position="563"/>
    </location>
</feature>
<keyword evidence="5 8" id="KW-1133">Transmembrane helix</keyword>
<keyword evidence="10" id="KW-1185">Reference proteome</keyword>
<keyword evidence="3" id="KW-0813">Transport</keyword>
<feature type="transmembrane region" description="Helical" evidence="8">
    <location>
        <begin position="354"/>
        <end position="377"/>
    </location>
</feature>
<dbReference type="GO" id="GO:0007035">
    <property type="term" value="P:vacuolar acidification"/>
    <property type="evidence" value="ECO:0007669"/>
    <property type="project" value="TreeGrafter"/>
</dbReference>
<evidence type="ECO:0000313" key="10">
    <source>
        <dbReference type="Proteomes" id="UP000559404"/>
    </source>
</evidence>
<dbReference type="GO" id="GO:0046961">
    <property type="term" value="F:proton-transporting ATPase activity, rotational mechanism"/>
    <property type="evidence" value="ECO:0007669"/>
    <property type="project" value="InterPro"/>
</dbReference>
<dbReference type="GO" id="GO:0033179">
    <property type="term" value="C:proton-transporting V-type ATPase, V0 domain"/>
    <property type="evidence" value="ECO:0007669"/>
    <property type="project" value="InterPro"/>
</dbReference>
<dbReference type="GO" id="GO:0016471">
    <property type="term" value="C:vacuolar proton-transporting V-type ATPase complex"/>
    <property type="evidence" value="ECO:0007669"/>
    <property type="project" value="TreeGrafter"/>
</dbReference>
<evidence type="ECO:0000256" key="6">
    <source>
        <dbReference type="ARBA" id="ARBA00023065"/>
    </source>
</evidence>
<dbReference type="Proteomes" id="UP000559404">
    <property type="component" value="Unassembled WGS sequence"/>
</dbReference>
<reference evidence="9 10" key="2">
    <citation type="submission" date="2020-08" db="EMBL/GenBank/DDBJ databases">
        <title>Stappia taiwanensis sp. nov., isolated from a coastal thermal spring.</title>
        <authorList>
            <person name="Kampfer P."/>
        </authorList>
    </citation>
    <scope>NUCLEOTIDE SEQUENCE [LARGE SCALE GENOMIC DNA]</scope>
    <source>
        <strain evidence="9 10">DSM 23284</strain>
    </source>
</reference>
<dbReference type="PANTHER" id="PTHR11629:SF63">
    <property type="entry name" value="V-TYPE PROTON ATPASE SUBUNIT A"/>
    <property type="match status" value="1"/>
</dbReference>
<reference evidence="9 10" key="1">
    <citation type="submission" date="2020-07" db="EMBL/GenBank/DDBJ databases">
        <authorList>
            <person name="Li M."/>
        </authorList>
    </citation>
    <scope>NUCLEOTIDE SEQUENCE [LARGE SCALE GENOMIC DNA]</scope>
    <source>
        <strain evidence="9 10">DSM 23284</strain>
    </source>
</reference>
<keyword evidence="4 8" id="KW-0812">Transmembrane</keyword>
<dbReference type="PANTHER" id="PTHR11629">
    <property type="entry name" value="VACUOLAR PROTON ATPASES"/>
    <property type="match status" value="1"/>
</dbReference>
<evidence type="ECO:0000256" key="3">
    <source>
        <dbReference type="ARBA" id="ARBA00022448"/>
    </source>
</evidence>
<gene>
    <name evidence="9" type="ORF">H1W37_00310</name>
</gene>
<evidence type="ECO:0000256" key="2">
    <source>
        <dbReference type="ARBA" id="ARBA00009904"/>
    </source>
</evidence>
<dbReference type="EMBL" id="JACEON010000001">
    <property type="protein sequence ID" value="MBA4610074.1"/>
    <property type="molecule type" value="Genomic_DNA"/>
</dbReference>
<feature type="transmembrane region" description="Helical" evidence="8">
    <location>
        <begin position="400"/>
        <end position="419"/>
    </location>
</feature>
<evidence type="ECO:0000256" key="5">
    <source>
        <dbReference type="ARBA" id="ARBA00022989"/>
    </source>
</evidence>
<feature type="transmembrane region" description="Helical" evidence="8">
    <location>
        <begin position="455"/>
        <end position="473"/>
    </location>
</feature>
<keyword evidence="7 8" id="KW-0472">Membrane</keyword>
<dbReference type="RefSeq" id="WP_181758276.1">
    <property type="nucleotide sequence ID" value="NZ_BMCR01000001.1"/>
</dbReference>
<comment type="subcellular location">
    <subcellularLocation>
        <location evidence="1">Membrane</location>
        <topology evidence="1">Multi-pass membrane protein</topology>
    </subcellularLocation>
</comment>
<evidence type="ECO:0000256" key="4">
    <source>
        <dbReference type="ARBA" id="ARBA00022692"/>
    </source>
</evidence>
<evidence type="ECO:0000256" key="1">
    <source>
        <dbReference type="ARBA" id="ARBA00004141"/>
    </source>
</evidence>
<evidence type="ECO:0000256" key="7">
    <source>
        <dbReference type="ARBA" id="ARBA00023136"/>
    </source>
</evidence>
<organism evidence="9 10">
    <name type="scientific">Stappia taiwanensis</name>
    <dbReference type="NCBI Taxonomy" id="992267"/>
    <lineage>
        <taxon>Bacteria</taxon>
        <taxon>Pseudomonadati</taxon>
        <taxon>Pseudomonadota</taxon>
        <taxon>Alphaproteobacteria</taxon>
        <taxon>Hyphomicrobiales</taxon>
        <taxon>Stappiaceae</taxon>
        <taxon>Stappia</taxon>
    </lineage>
</organism>
<evidence type="ECO:0000256" key="8">
    <source>
        <dbReference type="SAM" id="Phobius"/>
    </source>
</evidence>
<feature type="transmembrane region" description="Helical" evidence="8">
    <location>
        <begin position="509"/>
        <end position="528"/>
    </location>
</feature>
<feature type="transmembrane region" description="Helical" evidence="8">
    <location>
        <begin position="431"/>
        <end position="449"/>
    </location>
</feature>
<comment type="caution">
    <text evidence="9">The sequence shown here is derived from an EMBL/GenBank/DDBJ whole genome shotgun (WGS) entry which is preliminary data.</text>
</comment>
<dbReference type="InterPro" id="IPR002490">
    <property type="entry name" value="V-ATPase_116kDa_su"/>
</dbReference>
<sequence>MTIVPLRKVSLLGMLEDKEAVLDAAQAFGGLHLIPMRNAQKELEAVPSGTGREAMNALRWLMDCPAPRRVITRDEGFDVQAVITAAGENRRALRQAEDEKAALLKRIADVGRWGEFAFPDVAELGGYRLWFYEVPLGQEKRLKPAGLTVETVYRDRRTAFMVVLSPDEPPASAMPVPRVHIGAHALSALETQLEAVEVRLDDLWMQRRDLSKWRMLLAGNLARARDSAARRRAALETAEVGRIFVMQAWARADQVEEIERLAARLGIAAHVEKPGGDDAPPTLLENAPGLAAGENLVEFYQTPGYRGWDPSAIVYVSFIVFFGMIMTDAGYGLLLLALLFAFRGRFSGSATSRRMLVMGYWLALSTTVFGVLTGSYFGVEPKAGTVFARLNLVDLANVDAMMKVTVGIGVLHLVIANLVSAWHGRGTVGRLPPLGWCLVALGGLTAYLAGGTGVIADLGIAGIALGLCVVAVFASDRPVSSLRGLGARVAAGLMGLARVVNIFSDVLSYMRLFALGLAAASLAATINAQAGQLVHAVPGVGVLLALVVLVAGHAINMGLGLIAGTVHGLRLNVIEFFNWGMSEEGRPFRPFRKEETRL</sequence>
<feature type="transmembrane region" description="Helical" evidence="8">
    <location>
        <begin position="312"/>
        <end position="342"/>
    </location>
</feature>
<evidence type="ECO:0000313" key="9">
    <source>
        <dbReference type="EMBL" id="MBA4610074.1"/>
    </source>
</evidence>
<dbReference type="AlphaFoldDB" id="A0A838XSL3"/>
<name>A0A838XSL3_9HYPH</name>
<accession>A0A838XSL3</accession>
<keyword evidence="6" id="KW-0406">Ion transport</keyword>
<protein>
    <submittedName>
        <fullName evidence="9">V-type ATP synthase subunit I</fullName>
    </submittedName>
</protein>
<comment type="similarity">
    <text evidence="2">Belongs to the V-ATPase 116 kDa subunit family.</text>
</comment>
<proteinExistence type="inferred from homology"/>